<evidence type="ECO:0000313" key="3">
    <source>
        <dbReference type="Proteomes" id="UP000886744"/>
    </source>
</evidence>
<evidence type="ECO:0000256" key="1">
    <source>
        <dbReference type="SAM" id="SignalP"/>
    </source>
</evidence>
<protein>
    <recommendedName>
        <fullName evidence="4">Lipoprotein</fullName>
    </recommendedName>
</protein>
<evidence type="ECO:0000313" key="2">
    <source>
        <dbReference type="EMBL" id="HIR63566.1"/>
    </source>
</evidence>
<dbReference type="Proteomes" id="UP000886744">
    <property type="component" value="Unassembled WGS sequence"/>
</dbReference>
<comment type="caution">
    <text evidence="2">The sequence shown here is derived from an EMBL/GenBank/DDBJ whole genome shotgun (WGS) entry which is preliminary data.</text>
</comment>
<sequence length="124" mass="13146">MKHLTIILTSAALALSVLNACASPKDGNEFKETALSGTPVRMDIPDTPINSVLSNNGHIVTLSKIEDREAGSVSSSVSVYSVKEEDIVLKGTLSLPGVTIYDKIMLFPMDTEGYICGVSIMSAN</sequence>
<organism evidence="2 3">
    <name type="scientific">Candidatus Coprenecus avistercoris</name>
    <dbReference type="NCBI Taxonomy" id="2840730"/>
    <lineage>
        <taxon>Bacteria</taxon>
        <taxon>Pseudomonadati</taxon>
        <taxon>Bacteroidota</taxon>
        <taxon>Bacteroidia</taxon>
        <taxon>Bacteroidales</taxon>
        <taxon>Rikenellaceae</taxon>
        <taxon>Rikenellaceae incertae sedis</taxon>
        <taxon>Candidatus Coprenecus</taxon>
    </lineage>
</organism>
<gene>
    <name evidence="2" type="ORF">IAC94_08645</name>
</gene>
<feature type="non-terminal residue" evidence="2">
    <location>
        <position position="124"/>
    </location>
</feature>
<feature type="signal peptide" evidence="1">
    <location>
        <begin position="1"/>
        <end position="22"/>
    </location>
</feature>
<dbReference type="EMBL" id="DVHI01000104">
    <property type="protein sequence ID" value="HIR63566.1"/>
    <property type="molecule type" value="Genomic_DNA"/>
</dbReference>
<keyword evidence="1" id="KW-0732">Signal</keyword>
<accession>A0A9D1E2R4</accession>
<dbReference type="AlphaFoldDB" id="A0A9D1E2R4"/>
<reference evidence="2" key="1">
    <citation type="submission" date="2020-10" db="EMBL/GenBank/DDBJ databases">
        <authorList>
            <person name="Gilroy R."/>
        </authorList>
    </citation>
    <scope>NUCLEOTIDE SEQUENCE</scope>
    <source>
        <strain evidence="2">ChiHjej13B12-12457</strain>
    </source>
</reference>
<reference evidence="2" key="2">
    <citation type="journal article" date="2021" name="PeerJ">
        <title>Extensive microbial diversity within the chicken gut microbiome revealed by metagenomics and culture.</title>
        <authorList>
            <person name="Gilroy R."/>
            <person name="Ravi A."/>
            <person name="Getino M."/>
            <person name="Pursley I."/>
            <person name="Horton D.L."/>
            <person name="Alikhan N.F."/>
            <person name="Baker D."/>
            <person name="Gharbi K."/>
            <person name="Hall N."/>
            <person name="Watson M."/>
            <person name="Adriaenssens E.M."/>
            <person name="Foster-Nyarko E."/>
            <person name="Jarju S."/>
            <person name="Secka A."/>
            <person name="Antonio M."/>
            <person name="Oren A."/>
            <person name="Chaudhuri R.R."/>
            <person name="La Ragione R."/>
            <person name="Hildebrand F."/>
            <person name="Pallen M.J."/>
        </authorList>
    </citation>
    <scope>NUCLEOTIDE SEQUENCE</scope>
    <source>
        <strain evidence="2">ChiHjej13B12-12457</strain>
    </source>
</reference>
<proteinExistence type="predicted"/>
<evidence type="ECO:0008006" key="4">
    <source>
        <dbReference type="Google" id="ProtNLM"/>
    </source>
</evidence>
<feature type="chain" id="PRO_5039467433" description="Lipoprotein" evidence="1">
    <location>
        <begin position="23"/>
        <end position="124"/>
    </location>
</feature>
<name>A0A9D1E2R4_9BACT</name>